<evidence type="ECO:0000313" key="2">
    <source>
        <dbReference type="Proteomes" id="UP000014680"/>
    </source>
</evidence>
<dbReference type="EMBL" id="KB206474">
    <property type="protein sequence ID" value="ELP91168.1"/>
    <property type="molecule type" value="Genomic_DNA"/>
</dbReference>
<dbReference type="VEuPathDB" id="AmoebaDB:EIN_149950"/>
<dbReference type="AlphaFoldDB" id="A0A0A1UBT2"/>
<proteinExistence type="predicted"/>
<keyword evidence="2" id="KW-1185">Reference proteome</keyword>
<dbReference type="PANTHER" id="PTHR45756">
    <property type="entry name" value="PALMITOYLTRANSFERASE"/>
    <property type="match status" value="1"/>
</dbReference>
<dbReference type="OrthoDB" id="18487at2759"/>
<name>A0A0A1UBT2_ENTIV</name>
<dbReference type="Proteomes" id="UP000014680">
    <property type="component" value="Unassembled WGS sequence"/>
</dbReference>
<gene>
    <name evidence="1" type="ORF">EIN_149950</name>
</gene>
<reference evidence="1 2" key="1">
    <citation type="submission" date="2012-10" db="EMBL/GenBank/DDBJ databases">
        <authorList>
            <person name="Zafar N."/>
            <person name="Inman J."/>
            <person name="Hall N."/>
            <person name="Lorenzi H."/>
            <person name="Caler E."/>
        </authorList>
    </citation>
    <scope>NUCLEOTIDE SEQUENCE [LARGE SCALE GENOMIC DNA]</scope>
    <source>
        <strain evidence="1 2">IP1</strain>
    </source>
</reference>
<protein>
    <submittedName>
        <fullName evidence="1">Uncharacterized protein</fullName>
    </submittedName>
</protein>
<dbReference type="SUPFAM" id="SSF57184">
    <property type="entry name" value="Growth factor receptor domain"/>
    <property type="match status" value="3"/>
</dbReference>
<sequence length="598" mass="66644">MTLFFLETCLHGVLHDNRLNSSFTHPHCPYKNNETFPLLVISEVKHLFIGKTEYPVYIDFKQKFSVDVTCDNNEVNQFKGNFGVVGREKLLQVEIPKCGEFIERTATIKKDSAEFRVNCKNASVAFSNEVNGKVGLGQNNYMFINISNIPLILYIINSDLYTQFLTYKSVQGTLLMSDNYLRTTKGTLYDSVYYYNVSFKGKKKNGGKDVPHMYFSNSQYFTCEDKALTCANKTYAVQCSQGFIMNQAGNCIHIENCKTTIGGICIELGGAFDYENKEFTKCDNNCFLCVRNVCFICGANSILINGSCQTKGIGGKTVNSHSTVSCEDGYFNMLNSCHMCHTRFENCELCNKKKCTKCVSGFSFNKIQQCVIQTSIQNILKTTPQCPLGYSVSENGKCTESISHCIHQSESTCLQCDSNYILSYGNCYQTVISNNESCRVYSSIGCIRCKKGYYTDKSNKCSPCNIKCTECTGNSEKCQSCIPGTVLSHGKCVTIFTLEGICTSFEANGQCTRCTDGYFTVNGTCQKCTHPCAICKNELICEKCENKYFKNEMNLCESVYNISNCSEVSDTSGVCSAPMGITKVDCAVPNVKQIVRSV</sequence>
<dbReference type="SMART" id="SM00261">
    <property type="entry name" value="FU"/>
    <property type="match status" value="3"/>
</dbReference>
<dbReference type="KEGG" id="eiv:EIN_149950"/>
<dbReference type="InterPro" id="IPR009030">
    <property type="entry name" value="Growth_fac_rcpt_cys_sf"/>
</dbReference>
<dbReference type="GeneID" id="14890368"/>
<dbReference type="PANTHER" id="PTHR45756:SF1">
    <property type="entry name" value="PROTEIN KINASE DOMAIN CONTAINING PROTEIN"/>
    <property type="match status" value="1"/>
</dbReference>
<accession>A0A0A1UBT2</accession>
<organism evidence="1 2">
    <name type="scientific">Entamoeba invadens IP1</name>
    <dbReference type="NCBI Taxonomy" id="370355"/>
    <lineage>
        <taxon>Eukaryota</taxon>
        <taxon>Amoebozoa</taxon>
        <taxon>Evosea</taxon>
        <taxon>Archamoebae</taxon>
        <taxon>Mastigamoebida</taxon>
        <taxon>Entamoebidae</taxon>
        <taxon>Entamoeba</taxon>
    </lineage>
</organism>
<dbReference type="RefSeq" id="XP_004257939.1">
    <property type="nucleotide sequence ID" value="XM_004257891.1"/>
</dbReference>
<dbReference type="Gene3D" id="2.10.220.10">
    <property type="entry name" value="Hormone Receptor, Insulin-like Growth Factor Receptor 1, Chain A, domain 2"/>
    <property type="match status" value="1"/>
</dbReference>
<dbReference type="InterPro" id="IPR053215">
    <property type="entry name" value="TKL_Ser/Thr_kinase"/>
</dbReference>
<evidence type="ECO:0000313" key="1">
    <source>
        <dbReference type="EMBL" id="ELP91168.1"/>
    </source>
</evidence>
<dbReference type="InterPro" id="IPR006212">
    <property type="entry name" value="Furin_repeat"/>
</dbReference>